<evidence type="ECO:0000313" key="2">
    <source>
        <dbReference type="EMBL" id="OUK03867.1"/>
    </source>
</evidence>
<feature type="compositionally biased region" description="Basic and acidic residues" evidence="1">
    <location>
        <begin position="60"/>
        <end position="75"/>
    </location>
</feature>
<gene>
    <name evidence="2" type="ORF">BZZ03_09460</name>
</gene>
<dbReference type="RefSeq" id="WP_086583123.1">
    <property type="nucleotide sequence ID" value="NZ_MUIZ01000006.1"/>
</dbReference>
<comment type="caution">
    <text evidence="2">The sequence shown here is derived from an EMBL/GenBank/DDBJ whole genome shotgun (WGS) entry which is preliminary data.</text>
</comment>
<name>A0A252CBA8_9LACT</name>
<sequence length="86" mass="10077">MALPSPNRKKYKAAEITELSRRFKEVAEAFDEDPKEVMAHYQARYIAEKQKQFFDEMIAEKRKKMAERQQQDKQGSHSNNGSEVAQ</sequence>
<evidence type="ECO:0000313" key="3">
    <source>
        <dbReference type="Proteomes" id="UP000194606"/>
    </source>
</evidence>
<evidence type="ECO:0000256" key="1">
    <source>
        <dbReference type="SAM" id="MobiDB-lite"/>
    </source>
</evidence>
<accession>A0A252CBA8</accession>
<dbReference type="AlphaFoldDB" id="A0A252CBA8"/>
<protein>
    <submittedName>
        <fullName evidence="2">Uncharacterized protein</fullName>
    </submittedName>
</protein>
<proteinExistence type="predicted"/>
<dbReference type="EMBL" id="MUIZ01000006">
    <property type="protein sequence ID" value="OUK03867.1"/>
    <property type="molecule type" value="Genomic_DNA"/>
</dbReference>
<reference evidence="2 3" key="1">
    <citation type="submission" date="2017-02" db="EMBL/GenBank/DDBJ databases">
        <authorList>
            <person name="Peterson S.W."/>
        </authorList>
    </citation>
    <scope>NUCLEOTIDE SEQUENCE [LARGE SCALE GENOMIC DNA]</scope>
    <source>
        <strain evidence="2">159469</strain>
    </source>
</reference>
<feature type="compositionally biased region" description="Polar residues" evidence="1">
    <location>
        <begin position="76"/>
        <end position="86"/>
    </location>
</feature>
<feature type="region of interest" description="Disordered" evidence="1">
    <location>
        <begin position="60"/>
        <end position="86"/>
    </location>
</feature>
<organism evidence="2 3">
    <name type="scientific">Lactococcus petauri</name>
    <dbReference type="NCBI Taxonomy" id="1940789"/>
    <lineage>
        <taxon>Bacteria</taxon>
        <taxon>Bacillati</taxon>
        <taxon>Bacillota</taxon>
        <taxon>Bacilli</taxon>
        <taxon>Lactobacillales</taxon>
        <taxon>Streptococcaceae</taxon>
        <taxon>Lactococcus</taxon>
    </lineage>
</organism>
<dbReference type="Proteomes" id="UP000194606">
    <property type="component" value="Unassembled WGS sequence"/>
</dbReference>